<dbReference type="InterPro" id="IPR036852">
    <property type="entry name" value="Peptidase_S8/S53_dom_sf"/>
</dbReference>
<gene>
    <name evidence="3" type="ORF">ACFFJ6_01235</name>
</gene>
<sequence length="322" mass="33195">MVGVVGAEFQQEILFAFGGGDAEITIAVLDGPVDRTHDCFRGARLVPLDTAAARQCADGPATAQGTHIASLIFGQACSSVEGVAPLCRGLIAPIFRDDRPVCTQADLAQAIDMAVEHGAHIIHISGGVFEGRRQPTEALIAAVDRCNAANVLIVVGGARDSCGSLLLRCGAARLLPVGAIDRRGRLIGGGDISLRDIGITVPGAALIGAALEGSNRARRGANYAAALIAGVAGLLLGAQSQHGQTPDPGAAGEAILNSATPRMADRAQECQRAWIGRANIEAAAARLTGVLQDTSAVSPFGLWHRTQTSSRRSDHAAFRPRA</sequence>
<dbReference type="PROSITE" id="PS51892">
    <property type="entry name" value="SUBTILASE"/>
    <property type="match status" value="1"/>
</dbReference>
<keyword evidence="4" id="KW-1185">Reference proteome</keyword>
<dbReference type="Proteomes" id="UP001589775">
    <property type="component" value="Unassembled WGS sequence"/>
</dbReference>
<dbReference type="InterPro" id="IPR034056">
    <property type="entry name" value="Pep_S8_PatG/PatA-like"/>
</dbReference>
<dbReference type="InterPro" id="IPR000209">
    <property type="entry name" value="Peptidase_S8/S53_dom"/>
</dbReference>
<name>A0ABV6ELH8_9BRAD</name>
<dbReference type="Gene3D" id="3.40.50.200">
    <property type="entry name" value="Peptidase S8/S53 domain"/>
    <property type="match status" value="1"/>
</dbReference>
<evidence type="ECO:0000256" key="1">
    <source>
        <dbReference type="PROSITE-ProRule" id="PRU01240"/>
    </source>
</evidence>
<dbReference type="EMBL" id="JBHLWM010000001">
    <property type="protein sequence ID" value="MFC0239064.1"/>
    <property type="molecule type" value="Genomic_DNA"/>
</dbReference>
<evidence type="ECO:0000313" key="3">
    <source>
        <dbReference type="EMBL" id="MFC0239064.1"/>
    </source>
</evidence>
<feature type="domain" description="Peptidase S8/S53" evidence="2">
    <location>
        <begin position="23"/>
        <end position="259"/>
    </location>
</feature>
<reference evidence="3 4" key="1">
    <citation type="submission" date="2024-09" db="EMBL/GenBank/DDBJ databases">
        <authorList>
            <person name="Sun Q."/>
            <person name="Mori K."/>
        </authorList>
    </citation>
    <scope>NUCLEOTIDE SEQUENCE [LARGE SCALE GENOMIC DNA]</scope>
    <source>
        <strain evidence="3 4">KCTC 23279</strain>
    </source>
</reference>
<comment type="caution">
    <text evidence="3">The sequence shown here is derived from an EMBL/GenBank/DDBJ whole genome shotgun (WGS) entry which is preliminary data.</text>
</comment>
<comment type="caution">
    <text evidence="1">Lacks conserved residue(s) required for the propagation of feature annotation.</text>
</comment>
<organism evidence="3 4">
    <name type="scientific">Rhodopseudomonas telluris</name>
    <dbReference type="NCBI Taxonomy" id="644215"/>
    <lineage>
        <taxon>Bacteria</taxon>
        <taxon>Pseudomonadati</taxon>
        <taxon>Pseudomonadota</taxon>
        <taxon>Alphaproteobacteria</taxon>
        <taxon>Hyphomicrobiales</taxon>
        <taxon>Nitrobacteraceae</taxon>
        <taxon>Rhodopseudomonas</taxon>
    </lineage>
</organism>
<accession>A0ABV6ELH8</accession>
<evidence type="ECO:0000259" key="2">
    <source>
        <dbReference type="Pfam" id="PF00082"/>
    </source>
</evidence>
<protein>
    <submittedName>
        <fullName evidence="3">S8 family serine peptidase</fullName>
    </submittedName>
</protein>
<dbReference type="SUPFAM" id="SSF52743">
    <property type="entry name" value="Subtilisin-like"/>
    <property type="match status" value="1"/>
</dbReference>
<dbReference type="CDD" id="cd07476">
    <property type="entry name" value="Peptidases_S8_thiazoline_oxidase_subtilisin-like_protease"/>
    <property type="match status" value="1"/>
</dbReference>
<dbReference type="RefSeq" id="WP_378383521.1">
    <property type="nucleotide sequence ID" value="NZ_JBHLWM010000001.1"/>
</dbReference>
<dbReference type="Pfam" id="PF00082">
    <property type="entry name" value="Peptidase_S8"/>
    <property type="match status" value="1"/>
</dbReference>
<comment type="similarity">
    <text evidence="1">Belongs to the peptidase S8 family.</text>
</comment>
<proteinExistence type="inferred from homology"/>
<evidence type="ECO:0000313" key="4">
    <source>
        <dbReference type="Proteomes" id="UP001589775"/>
    </source>
</evidence>